<dbReference type="Pfam" id="PF13771">
    <property type="entry name" value="zf-HC5HC2H"/>
    <property type="match status" value="1"/>
</dbReference>
<dbReference type="Gene3D" id="3.30.40.10">
    <property type="entry name" value="Zinc/RING finger domain, C3HC4 (zinc finger)"/>
    <property type="match status" value="2"/>
</dbReference>
<reference evidence="14" key="1">
    <citation type="submission" date="2021-08" db="EMBL/GenBank/DDBJ databases">
        <title>WGS assembly of Ceratopteris richardii.</title>
        <authorList>
            <person name="Marchant D.B."/>
            <person name="Chen G."/>
            <person name="Jenkins J."/>
            <person name="Shu S."/>
            <person name="Leebens-Mack J."/>
            <person name="Grimwood J."/>
            <person name="Schmutz J."/>
            <person name="Soltis P."/>
            <person name="Soltis D."/>
            <person name="Chen Z.-H."/>
        </authorList>
    </citation>
    <scope>NUCLEOTIDE SEQUENCE</scope>
    <source>
        <strain evidence="14">Whitten #5841</strain>
        <tissue evidence="14">Leaf</tissue>
    </source>
</reference>
<dbReference type="GO" id="GO:0045944">
    <property type="term" value="P:positive regulation of transcription by RNA polymerase II"/>
    <property type="evidence" value="ECO:0007669"/>
    <property type="project" value="TreeGrafter"/>
</dbReference>
<keyword evidence="7" id="KW-0234">DNA repair</keyword>
<dbReference type="PANTHER" id="PTHR13763">
    <property type="entry name" value="BREAST CANCER TYPE 1 SUSCEPTIBILITY PROTEIN BRCA1"/>
    <property type="match status" value="1"/>
</dbReference>
<evidence type="ECO:0000256" key="6">
    <source>
        <dbReference type="ARBA" id="ARBA00022833"/>
    </source>
</evidence>
<dbReference type="InterPro" id="IPR001965">
    <property type="entry name" value="Znf_PHD"/>
</dbReference>
<keyword evidence="3" id="KW-0677">Repeat</keyword>
<feature type="compositionally biased region" description="Basic and acidic residues" evidence="10">
    <location>
        <begin position="276"/>
        <end position="288"/>
    </location>
</feature>
<dbReference type="SUPFAM" id="SSF57850">
    <property type="entry name" value="RING/U-box"/>
    <property type="match status" value="1"/>
</dbReference>
<dbReference type="GO" id="GO:0000724">
    <property type="term" value="P:double-strand break repair via homologous recombination"/>
    <property type="evidence" value="ECO:0007669"/>
    <property type="project" value="TreeGrafter"/>
</dbReference>
<proteinExistence type="predicted"/>
<dbReference type="CDD" id="cd15571">
    <property type="entry name" value="ePHD"/>
    <property type="match status" value="1"/>
</dbReference>
<feature type="domain" description="BRCT" evidence="12">
    <location>
        <begin position="597"/>
        <end position="706"/>
    </location>
</feature>
<keyword evidence="6" id="KW-0862">Zinc</keyword>
<keyword evidence="4" id="KW-0227">DNA damage</keyword>
<evidence type="ECO:0000256" key="4">
    <source>
        <dbReference type="ARBA" id="ARBA00022763"/>
    </source>
</evidence>
<dbReference type="PROSITE" id="PS51805">
    <property type="entry name" value="EPHD"/>
    <property type="match status" value="1"/>
</dbReference>
<dbReference type="SMART" id="SM00184">
    <property type="entry name" value="RING"/>
    <property type="match status" value="2"/>
</dbReference>
<evidence type="ECO:0000313" key="15">
    <source>
        <dbReference type="Proteomes" id="UP000825935"/>
    </source>
</evidence>
<evidence type="ECO:0000256" key="5">
    <source>
        <dbReference type="ARBA" id="ARBA00022771"/>
    </source>
</evidence>
<gene>
    <name evidence="14" type="ORF">KP509_30G011100</name>
</gene>
<comment type="caution">
    <text evidence="14">The sequence shown here is derived from an EMBL/GenBank/DDBJ whole genome shotgun (WGS) entry which is preliminary data.</text>
</comment>
<dbReference type="AlphaFoldDB" id="A0A8T2R194"/>
<feature type="domain" description="RING-type" evidence="11">
    <location>
        <begin position="130"/>
        <end position="168"/>
    </location>
</feature>
<sequence>MLACNIDLTRKPDSLSLSLSLSFLRNARISNHAHPPLSLSSYTHSIAANHIRAQTISIRLTCNSHKRSHQALAPLRPRTGARALCILVALSSDLSELLLDMAFSSQSPQRSLHPPDLHVHLTRLRKALTCSLCNQIFQKPVCYNCNHHFCQSCLLESMEVLSACPKCKQPAVACQARSAPDMYELVSIFQALEASAGPIVANEKVGASIQISSCGQHECSDNPQSKNEAKNLCSSNHSVERVEVGNGAPYHLSNGHPMQNQPDTKAEVCPANGKKQHTEGNERPTDVFPRADDNMQKVTCAFCHKSDSQVAGPMFHYKDGVFVNGSRRSGQVLDVHKNCAEWAPGVYFVEDVAKNIPQEIARGNKIKCHVCGLKGAVLGCYVKRCRKSFHYPCAHTLPCRWDDGNFLVLCPEHVSSRFPDEGSTGSSSKTINQFCKEEKVKPVVLDANGSDSLLNTALSASSIDAYIPKLPSELGGCNDEPLRQFPGSRWVLCASGLGHKANDLLATFASFFHLTVEKMWSSSVTHLIVGTDEVGAARRTFKYLMANLEGKWILKIDWLSACMAANRYVNEELYEINLDIHGLIGGPRHARGMAIAKVQRLFEDLKFYLLGEFAAAYRADLEAIVTAAGGLVLSKIPNSRDRVTKGFVILIYMKDMCPGTTIGFGDDLNKTRLNEARSLAETIGAKVAGHTWILDSVAAYEMHPFE</sequence>
<dbReference type="CDD" id="cd17734">
    <property type="entry name" value="BRCT_Bard1_rpt1"/>
    <property type="match status" value="1"/>
</dbReference>
<evidence type="ECO:0000259" key="13">
    <source>
        <dbReference type="PROSITE" id="PS51805"/>
    </source>
</evidence>
<name>A0A8T2R194_CERRI</name>
<dbReference type="InterPro" id="IPR034732">
    <property type="entry name" value="EPHD"/>
</dbReference>
<dbReference type="Proteomes" id="UP000825935">
    <property type="component" value="Chromosome 30"/>
</dbReference>
<dbReference type="SUPFAM" id="SSF52113">
    <property type="entry name" value="BRCT domain"/>
    <property type="match status" value="2"/>
</dbReference>
<protein>
    <submittedName>
        <fullName evidence="14">Uncharacterized protein</fullName>
    </submittedName>
</protein>
<dbReference type="SMART" id="SM00249">
    <property type="entry name" value="PHD"/>
    <property type="match status" value="1"/>
</dbReference>
<dbReference type="GO" id="GO:0004842">
    <property type="term" value="F:ubiquitin-protein transferase activity"/>
    <property type="evidence" value="ECO:0007669"/>
    <property type="project" value="TreeGrafter"/>
</dbReference>
<dbReference type="InterPro" id="IPR036420">
    <property type="entry name" value="BRCT_dom_sf"/>
</dbReference>
<keyword evidence="8" id="KW-0539">Nucleus</keyword>
<evidence type="ECO:0000313" key="14">
    <source>
        <dbReference type="EMBL" id="KAH7289594.1"/>
    </source>
</evidence>
<dbReference type="PANTHER" id="PTHR13763:SF0">
    <property type="entry name" value="BREAST CANCER TYPE 1 SUSCEPTIBILITY PROTEIN"/>
    <property type="match status" value="1"/>
</dbReference>
<evidence type="ECO:0000256" key="7">
    <source>
        <dbReference type="ARBA" id="ARBA00023204"/>
    </source>
</evidence>
<comment type="subcellular location">
    <subcellularLocation>
        <location evidence="1">Nucleus</location>
    </subcellularLocation>
</comment>
<dbReference type="OrthoDB" id="2384350at2759"/>
<dbReference type="InterPro" id="IPR017907">
    <property type="entry name" value="Znf_RING_CS"/>
</dbReference>
<evidence type="ECO:0000256" key="8">
    <source>
        <dbReference type="ARBA" id="ARBA00023242"/>
    </source>
</evidence>
<dbReference type="InterPro" id="IPR001841">
    <property type="entry name" value="Znf_RING"/>
</dbReference>
<keyword evidence="5 9" id="KW-0863">Zinc-finger</keyword>
<dbReference type="PROSITE" id="PS50089">
    <property type="entry name" value="ZF_RING_2"/>
    <property type="match status" value="1"/>
</dbReference>
<dbReference type="InterPro" id="IPR001357">
    <property type="entry name" value="BRCT_dom"/>
</dbReference>
<feature type="domain" description="PHD-type" evidence="13">
    <location>
        <begin position="297"/>
        <end position="414"/>
    </location>
</feature>
<evidence type="ECO:0000259" key="12">
    <source>
        <dbReference type="PROSITE" id="PS50172"/>
    </source>
</evidence>
<dbReference type="Pfam" id="PF00533">
    <property type="entry name" value="BRCT"/>
    <property type="match status" value="1"/>
</dbReference>
<keyword evidence="2" id="KW-0479">Metal-binding</keyword>
<feature type="region of interest" description="Disordered" evidence="10">
    <location>
        <begin position="246"/>
        <end position="288"/>
    </location>
</feature>
<accession>A0A8T2R194</accession>
<organism evidence="14 15">
    <name type="scientific">Ceratopteris richardii</name>
    <name type="common">Triangle waterfern</name>
    <dbReference type="NCBI Taxonomy" id="49495"/>
    <lineage>
        <taxon>Eukaryota</taxon>
        <taxon>Viridiplantae</taxon>
        <taxon>Streptophyta</taxon>
        <taxon>Embryophyta</taxon>
        <taxon>Tracheophyta</taxon>
        <taxon>Polypodiopsida</taxon>
        <taxon>Polypodiidae</taxon>
        <taxon>Polypodiales</taxon>
        <taxon>Pteridineae</taxon>
        <taxon>Pteridaceae</taxon>
        <taxon>Parkerioideae</taxon>
        <taxon>Ceratopteris</taxon>
    </lineage>
</organism>
<dbReference type="EMBL" id="CM035435">
    <property type="protein sequence ID" value="KAH7289594.1"/>
    <property type="molecule type" value="Genomic_DNA"/>
</dbReference>
<dbReference type="GO" id="GO:0005634">
    <property type="term" value="C:nucleus"/>
    <property type="evidence" value="ECO:0007669"/>
    <property type="project" value="UniProtKB-SubCell"/>
</dbReference>
<dbReference type="Gene3D" id="3.40.50.10190">
    <property type="entry name" value="BRCT domain"/>
    <property type="match status" value="2"/>
</dbReference>
<evidence type="ECO:0000256" key="2">
    <source>
        <dbReference type="ARBA" id="ARBA00022723"/>
    </source>
</evidence>
<dbReference type="SMART" id="SM00292">
    <property type="entry name" value="BRCT"/>
    <property type="match status" value="2"/>
</dbReference>
<evidence type="ECO:0000256" key="10">
    <source>
        <dbReference type="SAM" id="MobiDB-lite"/>
    </source>
</evidence>
<evidence type="ECO:0000256" key="3">
    <source>
        <dbReference type="ARBA" id="ARBA00022737"/>
    </source>
</evidence>
<dbReference type="GO" id="GO:0008270">
    <property type="term" value="F:zinc ion binding"/>
    <property type="evidence" value="ECO:0007669"/>
    <property type="project" value="UniProtKB-KW"/>
</dbReference>
<evidence type="ECO:0000259" key="11">
    <source>
        <dbReference type="PROSITE" id="PS50089"/>
    </source>
</evidence>
<dbReference type="FunFam" id="3.40.50.10190:FF:000006">
    <property type="entry name" value="Breast cancer type 1 susceptibility protein homolog"/>
    <property type="match status" value="1"/>
</dbReference>
<dbReference type="InterPro" id="IPR031099">
    <property type="entry name" value="BRCA1-associated"/>
</dbReference>
<keyword evidence="15" id="KW-1185">Reference proteome</keyword>
<feature type="domain" description="BRCT" evidence="12">
    <location>
        <begin position="516"/>
        <end position="576"/>
    </location>
</feature>
<dbReference type="PROSITE" id="PS50172">
    <property type="entry name" value="BRCT"/>
    <property type="match status" value="2"/>
</dbReference>
<dbReference type="PROSITE" id="PS00518">
    <property type="entry name" value="ZF_RING_1"/>
    <property type="match status" value="1"/>
</dbReference>
<dbReference type="InterPro" id="IPR013083">
    <property type="entry name" value="Znf_RING/FYVE/PHD"/>
</dbReference>
<evidence type="ECO:0000256" key="9">
    <source>
        <dbReference type="PROSITE-ProRule" id="PRU00175"/>
    </source>
</evidence>
<evidence type="ECO:0000256" key="1">
    <source>
        <dbReference type="ARBA" id="ARBA00004123"/>
    </source>
</evidence>